<name>A0ABN7T760_OIKDI</name>
<reference evidence="2 3" key="1">
    <citation type="submission" date="2021-04" db="EMBL/GenBank/DDBJ databases">
        <authorList>
            <person name="Bliznina A."/>
        </authorList>
    </citation>
    <scope>NUCLEOTIDE SEQUENCE [LARGE SCALE GENOMIC DNA]</scope>
</reference>
<evidence type="ECO:0000313" key="3">
    <source>
        <dbReference type="Proteomes" id="UP001158576"/>
    </source>
</evidence>
<keyword evidence="3" id="KW-1185">Reference proteome</keyword>
<dbReference type="EMBL" id="OU015567">
    <property type="protein sequence ID" value="CAG5111526.1"/>
    <property type="molecule type" value="Genomic_DNA"/>
</dbReference>
<accession>A0ABN7T760</accession>
<evidence type="ECO:0000256" key="1">
    <source>
        <dbReference type="SAM" id="SignalP"/>
    </source>
</evidence>
<sequence length="762" mass="81222">MKLFKSLAVLAGCASAAAYEKCITCEYVGVADDETNAIADLKAATCTNPASDDELEDLKYTVSGTTDADNEKYCVSIFYMFEAKDIGNKVVYGVKRYVSDSSVTLSRVDVDGYEGVKGIASSVQQKALDNDAKDADGNDAPILLTNFIERGVDGALYMGDGREDPVTSGDASTVNIQTFDSIRCLVCHDAQEFSTAPLQSSDITMPCWNPSGNVFATDDEAARDPTKYCSPENGLCMTKTWQYKTKNDANVVTSHWVAIERGCASNTEKASLGSSETDVLTPNKRAVSANMFVRMYAATNTASKAKDNAKYPDADVSTKIDHADVKDDKSAIQQGDHSTFDIRPITAQFMSSDGSGKPDVPSVAAATEELECISCSTPIGNTDSANDCVTAKTTGRVKCKTLACSAITSSYKLGEDATETYYYAKRGCAADPDDGVTDGEQENADDYVVPDGWTNIKQYNQRSTTTNGNTGRSSSISTAVVFDCYSCESSFSTTVSGANPADPIFDSVKEKDTSLCWQTFKPVADSSSSATGTSGSCTGKCYVSAYKYKESTGTSKLPATTFNWYIKRGCDTEMSVINNETPAPALYGISQTNRVCDYTNGTLCNGLVEGYDTTLEIATQSSRLLQCYDCETPAGNTDPEDPCYTVPSTTKAVECPDLSYTSCSTTETAYTLNGQSFYGIKRACHKGDHEDSTEAVAGFKNVNSETTHCTSGSCNKANGKTTDLVVAVESSPGSGTENETEESGAAVVAFSGLMAVTLALFH</sequence>
<keyword evidence="1" id="KW-0732">Signal</keyword>
<gene>
    <name evidence="2" type="ORF">OKIOD_LOCUS14592</name>
</gene>
<organism evidence="2 3">
    <name type="scientific">Oikopleura dioica</name>
    <name type="common">Tunicate</name>
    <dbReference type="NCBI Taxonomy" id="34765"/>
    <lineage>
        <taxon>Eukaryota</taxon>
        <taxon>Metazoa</taxon>
        <taxon>Chordata</taxon>
        <taxon>Tunicata</taxon>
        <taxon>Appendicularia</taxon>
        <taxon>Copelata</taxon>
        <taxon>Oikopleuridae</taxon>
        <taxon>Oikopleura</taxon>
    </lineage>
</organism>
<dbReference type="Proteomes" id="UP001158576">
    <property type="component" value="Chromosome 2"/>
</dbReference>
<protein>
    <submittedName>
        <fullName evidence="2">Oidioi.mRNA.OKI2018_I69.chr2.g5827.t1.cds</fullName>
    </submittedName>
</protein>
<evidence type="ECO:0000313" key="2">
    <source>
        <dbReference type="EMBL" id="CAG5111526.1"/>
    </source>
</evidence>
<feature type="signal peptide" evidence="1">
    <location>
        <begin position="1"/>
        <end position="18"/>
    </location>
</feature>
<feature type="chain" id="PRO_5046687574" evidence="1">
    <location>
        <begin position="19"/>
        <end position="762"/>
    </location>
</feature>
<proteinExistence type="predicted"/>